<dbReference type="Pfam" id="PF00378">
    <property type="entry name" value="ECH_1"/>
    <property type="match status" value="1"/>
</dbReference>
<comment type="catalytic activity">
    <reaction evidence="12">
        <text>a (3S)-3-hydroxyacyl-CoA + NAD(+) = a 3-oxoacyl-CoA + NADH + H(+)</text>
        <dbReference type="Rhea" id="RHEA:22432"/>
        <dbReference type="ChEBI" id="CHEBI:15378"/>
        <dbReference type="ChEBI" id="CHEBI:57318"/>
        <dbReference type="ChEBI" id="CHEBI:57540"/>
        <dbReference type="ChEBI" id="CHEBI:57945"/>
        <dbReference type="ChEBI" id="CHEBI:90726"/>
        <dbReference type="EC" id="1.1.1.35"/>
    </reaction>
</comment>
<feature type="domain" description="3-hydroxyacyl-CoA dehydrogenase C-terminal" evidence="14">
    <location>
        <begin position="508"/>
        <end position="607"/>
    </location>
</feature>
<comment type="caution">
    <text evidence="16">The sequence shown here is derived from an EMBL/GenBank/DDBJ whole genome shotgun (WGS) entry which is preliminary data.</text>
</comment>
<comment type="similarity">
    <text evidence="2">In the central section; belongs to the 3-hydroxyacyl-CoA dehydrogenase family.</text>
</comment>
<organism evidence="16 17">
    <name type="scientific">Oleispira antarctica</name>
    <dbReference type="NCBI Taxonomy" id="188908"/>
    <lineage>
        <taxon>Bacteria</taxon>
        <taxon>Pseudomonadati</taxon>
        <taxon>Pseudomonadota</taxon>
        <taxon>Gammaproteobacteria</taxon>
        <taxon>Oceanospirillales</taxon>
        <taxon>Oceanospirillaceae</taxon>
        <taxon>Oleispira</taxon>
    </lineage>
</organism>
<comment type="similarity">
    <text evidence="13">Belongs to the enoyl-CoA hydratase/isomerase family.</text>
</comment>
<keyword evidence="6" id="KW-0442">Lipid degradation</keyword>
<dbReference type="GO" id="GO:0006635">
    <property type="term" value="P:fatty acid beta-oxidation"/>
    <property type="evidence" value="ECO:0007669"/>
    <property type="project" value="UniProtKB-UniPathway"/>
</dbReference>
<evidence type="ECO:0000256" key="4">
    <source>
        <dbReference type="ARBA" id="ARBA00012076"/>
    </source>
</evidence>
<keyword evidence="10" id="KW-0456">Lyase</keyword>
<evidence type="ECO:0000256" key="9">
    <source>
        <dbReference type="ARBA" id="ARBA00023098"/>
    </source>
</evidence>
<dbReference type="InterPro" id="IPR029045">
    <property type="entry name" value="ClpP/crotonase-like_dom_sf"/>
</dbReference>
<evidence type="ECO:0000256" key="6">
    <source>
        <dbReference type="ARBA" id="ARBA00022963"/>
    </source>
</evidence>
<dbReference type="EMBL" id="MABE01000291">
    <property type="protein sequence ID" value="OUS40622.1"/>
    <property type="molecule type" value="Genomic_DNA"/>
</dbReference>
<evidence type="ECO:0000259" key="14">
    <source>
        <dbReference type="Pfam" id="PF00725"/>
    </source>
</evidence>
<dbReference type="InterPro" id="IPR018376">
    <property type="entry name" value="Enoyl-CoA_hyd/isom_CS"/>
</dbReference>
<evidence type="ECO:0000256" key="7">
    <source>
        <dbReference type="ARBA" id="ARBA00023002"/>
    </source>
</evidence>
<evidence type="ECO:0000256" key="5">
    <source>
        <dbReference type="ARBA" id="ARBA00022832"/>
    </source>
</evidence>
<dbReference type="Pfam" id="PF02737">
    <property type="entry name" value="3HCDH_N"/>
    <property type="match status" value="1"/>
</dbReference>
<evidence type="ECO:0000256" key="12">
    <source>
        <dbReference type="ARBA" id="ARBA00049556"/>
    </source>
</evidence>
<dbReference type="InterPro" id="IPR050136">
    <property type="entry name" value="FA_oxidation_alpha_subunit"/>
</dbReference>
<name>A0A1Y5I022_OLEAN</name>
<dbReference type="PANTHER" id="PTHR43612">
    <property type="entry name" value="TRIFUNCTIONAL ENZYME SUBUNIT ALPHA"/>
    <property type="match status" value="1"/>
</dbReference>
<keyword evidence="5" id="KW-0276">Fatty acid metabolism</keyword>
<evidence type="ECO:0000256" key="8">
    <source>
        <dbReference type="ARBA" id="ARBA00023027"/>
    </source>
</evidence>
<dbReference type="SUPFAM" id="SSF51735">
    <property type="entry name" value="NAD(P)-binding Rossmann-fold domains"/>
    <property type="match status" value="1"/>
</dbReference>
<dbReference type="Proteomes" id="UP000227088">
    <property type="component" value="Unassembled WGS sequence"/>
</dbReference>
<evidence type="ECO:0000259" key="15">
    <source>
        <dbReference type="Pfam" id="PF02737"/>
    </source>
</evidence>
<protein>
    <recommendedName>
        <fullName evidence="4">enoyl-CoA hydratase</fullName>
        <ecNumber evidence="4">4.2.1.17</ecNumber>
    </recommendedName>
</protein>
<proteinExistence type="inferred from homology"/>
<evidence type="ECO:0000256" key="10">
    <source>
        <dbReference type="ARBA" id="ARBA00023239"/>
    </source>
</evidence>
<dbReference type="EC" id="4.2.1.17" evidence="4"/>
<dbReference type="UniPathway" id="UPA00659"/>
<dbReference type="FunFam" id="3.40.50.720:FF:000009">
    <property type="entry name" value="Fatty oxidation complex, alpha subunit"/>
    <property type="match status" value="1"/>
</dbReference>
<dbReference type="Gene3D" id="3.90.226.10">
    <property type="entry name" value="2-enoyl-CoA Hydratase, Chain A, domain 1"/>
    <property type="match status" value="1"/>
</dbReference>
<evidence type="ECO:0000256" key="13">
    <source>
        <dbReference type="RuleBase" id="RU003707"/>
    </source>
</evidence>
<dbReference type="InterPro" id="IPR008927">
    <property type="entry name" value="6-PGluconate_DH-like_C_sf"/>
</dbReference>
<sequence length="729" mass="79451">MSSVIYEKDQHNIVHLILDKPNAGANLMDNEFTDSLSAAVEQLRQDDYAGIIFRSAKSTFFAGGNLDDLFTTQKENADKLYDMVNRLKLAMREIETQGKPVVACINGAALGGGWELALSAHYRVALNKDARNKSILLGLPEVTLGLLPGGGGVIRMTRLLGVQAAMPYLLEGKQFNPKKGLELGLINEVVDSPAAMLESAINWIKENSSTDCNVQQPYDVKGSKVPGGKPKHPGLAKMIPIAPAMIRAKTKGTLPAPESILAVMIEGLQVDIDTAMRIESRYFVELVCSQVAKNMIGTFWYQMNEIKAGAARPKNIERKKVKKLGVLGAGMMGAGIAYSSALKGIEVVLKDVSLESAEKGKAYSQNIVDKKLSTGRLSQDSFKEKGDALLNNILPTDNAQQLAGCDLVIEAVFENRELKAAVTQEAEAQLSSSAVFASNTSTLPITGLAQASKRPANYIGLHFFSPVDKMPLVEIICGEKTSDETLALAYDYVQQIGKTPIVVNDSRGFYTSRVFATFANEGIAMLGEGISAAAIENAAFLSGFPVGPLAVTDEVSLTLLEKIRKQTILDMEAEGKEYIHHPAEATVDKMVSLQREGKLAGAGFYSYPDKELPKESKKQLWPGIKDIFEQADKTIDLQEIKDRLLYIQAIETVRCLEENVLTSVRDANIGSIMGIGYPVWTGGILQFINQTGFDAFIARAEYLHANCGERFRVPNLLKQMAKDKLVFKD</sequence>
<dbReference type="InterPro" id="IPR006176">
    <property type="entry name" value="3-OHacyl-CoA_DH_NAD-bd"/>
</dbReference>
<dbReference type="InterPro" id="IPR036291">
    <property type="entry name" value="NAD(P)-bd_dom_sf"/>
</dbReference>
<keyword evidence="7" id="KW-0560">Oxidoreductase</keyword>
<dbReference type="Gene3D" id="3.40.50.720">
    <property type="entry name" value="NAD(P)-binding Rossmann-like Domain"/>
    <property type="match status" value="1"/>
</dbReference>
<comment type="pathway">
    <text evidence="1">Lipid metabolism; fatty acid beta-oxidation.</text>
</comment>
<dbReference type="SUPFAM" id="SSF48179">
    <property type="entry name" value="6-phosphogluconate dehydrogenase C-terminal domain-like"/>
    <property type="match status" value="2"/>
</dbReference>
<dbReference type="InterPro" id="IPR001753">
    <property type="entry name" value="Enoyl-CoA_hydra/iso"/>
</dbReference>
<dbReference type="Gene3D" id="1.10.1040.50">
    <property type="match status" value="1"/>
</dbReference>
<feature type="domain" description="3-hydroxyacyl-CoA dehydrogenase NAD binding" evidence="15">
    <location>
        <begin position="323"/>
        <end position="505"/>
    </location>
</feature>
<dbReference type="AlphaFoldDB" id="A0A1Y5I022"/>
<evidence type="ECO:0000256" key="1">
    <source>
        <dbReference type="ARBA" id="ARBA00005005"/>
    </source>
</evidence>
<dbReference type="GO" id="GO:0016509">
    <property type="term" value="F:long-chain (3S)-3-hydroxyacyl-CoA dehydrogenase (NAD+) activity"/>
    <property type="evidence" value="ECO:0007669"/>
    <property type="project" value="TreeGrafter"/>
</dbReference>
<dbReference type="Pfam" id="PF00725">
    <property type="entry name" value="3HCDH"/>
    <property type="match status" value="1"/>
</dbReference>
<evidence type="ECO:0000313" key="17">
    <source>
        <dbReference type="Proteomes" id="UP000227088"/>
    </source>
</evidence>
<evidence type="ECO:0000256" key="2">
    <source>
        <dbReference type="ARBA" id="ARBA00007005"/>
    </source>
</evidence>
<keyword evidence="8" id="KW-0520">NAD</keyword>
<evidence type="ECO:0000313" key="16">
    <source>
        <dbReference type="EMBL" id="OUS40622.1"/>
    </source>
</evidence>
<reference evidence="17" key="1">
    <citation type="journal article" date="2017" name="Proc. Natl. Acad. Sci. U.S.A.">
        <title>Simulation of Deepwater Horizon oil plume reveals substrate specialization within a complex community of hydrocarbon degraders.</title>
        <authorList>
            <person name="Hu P."/>
            <person name="Dubinsky E.A."/>
            <person name="Probst A.J."/>
            <person name="Wang J."/>
            <person name="Sieber C.M.K."/>
            <person name="Tom L.M."/>
            <person name="Gardinali P."/>
            <person name="Banfield J.F."/>
            <person name="Atlas R.M."/>
            <person name="Andersen G.L."/>
        </authorList>
    </citation>
    <scope>NUCLEOTIDE SEQUENCE [LARGE SCALE GENOMIC DNA]</scope>
</reference>
<dbReference type="PROSITE" id="PS00166">
    <property type="entry name" value="ENOYL_COA_HYDRATASE"/>
    <property type="match status" value="1"/>
</dbReference>
<accession>A0A1Y5I022</accession>
<dbReference type="GO" id="GO:0004300">
    <property type="term" value="F:enoyl-CoA hydratase activity"/>
    <property type="evidence" value="ECO:0007669"/>
    <property type="project" value="UniProtKB-EC"/>
</dbReference>
<keyword evidence="11" id="KW-0511">Multifunctional enzyme</keyword>
<dbReference type="InterPro" id="IPR006108">
    <property type="entry name" value="3HC_DH_C"/>
</dbReference>
<gene>
    <name evidence="16" type="ORF">A9R00_05095</name>
</gene>
<keyword evidence="9" id="KW-0443">Lipid metabolism</keyword>
<dbReference type="GO" id="GO:0070403">
    <property type="term" value="F:NAD+ binding"/>
    <property type="evidence" value="ECO:0007669"/>
    <property type="project" value="InterPro"/>
</dbReference>
<evidence type="ECO:0000256" key="3">
    <source>
        <dbReference type="ARBA" id="ARBA00008750"/>
    </source>
</evidence>
<dbReference type="PANTHER" id="PTHR43612:SF3">
    <property type="entry name" value="TRIFUNCTIONAL ENZYME SUBUNIT ALPHA, MITOCHONDRIAL"/>
    <property type="match status" value="1"/>
</dbReference>
<comment type="similarity">
    <text evidence="3">In the N-terminal section; belongs to the enoyl-CoA hydratase/isomerase family.</text>
</comment>
<dbReference type="SUPFAM" id="SSF52096">
    <property type="entry name" value="ClpP/crotonase"/>
    <property type="match status" value="1"/>
</dbReference>
<evidence type="ECO:0000256" key="11">
    <source>
        <dbReference type="ARBA" id="ARBA00023268"/>
    </source>
</evidence>
<dbReference type="CDD" id="cd06558">
    <property type="entry name" value="crotonase-like"/>
    <property type="match status" value="1"/>
</dbReference>